<organism evidence="1 2">
    <name type="scientific">Leptospira santarosai</name>
    <dbReference type="NCBI Taxonomy" id="28183"/>
    <lineage>
        <taxon>Bacteria</taxon>
        <taxon>Pseudomonadati</taxon>
        <taxon>Spirochaetota</taxon>
        <taxon>Spirochaetia</taxon>
        <taxon>Leptospirales</taxon>
        <taxon>Leptospiraceae</taxon>
        <taxon>Leptospira</taxon>
    </lineage>
</organism>
<accession>A0AB73MKG6</accession>
<dbReference type="RefSeq" id="WP_046943706.1">
    <property type="nucleotide sequence ID" value="NZ_CP028370.1"/>
</dbReference>
<proteinExistence type="predicted"/>
<reference evidence="1 2" key="1">
    <citation type="submission" date="2017-01" db="EMBL/GenBank/DDBJ databases">
        <title>Comparative genomic analysis of Brazilian Leptospira santarosai.</title>
        <authorList>
            <person name="Moreno L.Z."/>
            <person name="Miraglia F."/>
            <person name="Kremer F.S."/>
            <person name="Eslabao M.R."/>
            <person name="Lilenbaum W."/>
            <person name="Dellagostin O.A."/>
            <person name="Moreno A.M."/>
        </authorList>
    </citation>
    <scope>NUCLEOTIDE SEQUENCE [LARGE SCALE GENOMIC DNA]</scope>
    <source>
        <strain evidence="1 2">M52/8-19</strain>
    </source>
</reference>
<name>A0AB73MKG6_9LEPT</name>
<dbReference type="AlphaFoldDB" id="A0AB73MKG6"/>
<gene>
    <name evidence="1" type="ORF">BWD14_19790</name>
</gene>
<evidence type="ECO:0000313" key="2">
    <source>
        <dbReference type="Proteomes" id="UP000189337"/>
    </source>
</evidence>
<comment type="caution">
    <text evidence="1">The sequence shown here is derived from an EMBL/GenBank/DDBJ whole genome shotgun (WGS) entry which is preliminary data.</text>
</comment>
<evidence type="ECO:0000313" key="1">
    <source>
        <dbReference type="EMBL" id="ONF90227.1"/>
    </source>
</evidence>
<sequence length="218" mass="24570">MKVGLVTIKESDDFLQYFSGGSLWRDTERSEYFQKGTVTAIGENLIGFGTEFNGTLPLLPEETLDLESQLVNVVFVTDDSSAIITSVEFDIDLPVRFRRIPENKVGALANLIQRKREALNTAFLRLQNSESFDYAKVSEETLKKAQIVFALELFKLPTNKHAENRANGIQSYSISDQSYTYKNGTIKDIPESVYDFVKKEGSRTSGKLFRTGSGETFY</sequence>
<dbReference type="Proteomes" id="UP000189337">
    <property type="component" value="Unassembled WGS sequence"/>
</dbReference>
<protein>
    <submittedName>
        <fullName evidence="1">Uncharacterized protein</fullName>
    </submittedName>
</protein>
<dbReference type="EMBL" id="MTSU01000044">
    <property type="protein sequence ID" value="ONF90227.1"/>
    <property type="molecule type" value="Genomic_DNA"/>
</dbReference>